<accession>A0A1I1TVR1</accession>
<organism evidence="1 2">
    <name type="scientific">Spirosoma endophyticum</name>
    <dbReference type="NCBI Taxonomy" id="662367"/>
    <lineage>
        <taxon>Bacteria</taxon>
        <taxon>Pseudomonadati</taxon>
        <taxon>Bacteroidota</taxon>
        <taxon>Cytophagia</taxon>
        <taxon>Cytophagales</taxon>
        <taxon>Cytophagaceae</taxon>
        <taxon>Spirosoma</taxon>
    </lineage>
</organism>
<evidence type="ECO:0000313" key="1">
    <source>
        <dbReference type="EMBL" id="SFD62687.1"/>
    </source>
</evidence>
<evidence type="ECO:0000313" key="2">
    <source>
        <dbReference type="Proteomes" id="UP000198598"/>
    </source>
</evidence>
<dbReference type="AlphaFoldDB" id="A0A1I1TVR1"/>
<gene>
    <name evidence="1" type="ORF">SAMN05216167_10615</name>
</gene>
<dbReference type="STRING" id="662367.SAMN05216167_10615"/>
<dbReference type="OrthoDB" id="9794208at2"/>
<reference evidence="1 2" key="1">
    <citation type="submission" date="2016-10" db="EMBL/GenBank/DDBJ databases">
        <authorList>
            <person name="de Groot N.N."/>
        </authorList>
    </citation>
    <scope>NUCLEOTIDE SEQUENCE [LARGE SCALE GENOMIC DNA]</scope>
    <source>
        <strain evidence="1 2">DSM 26130</strain>
    </source>
</reference>
<sequence>MGFADLLEQAFSGETNIIQAARLRQTLLVDMGTKFKILIQQKGVTGQGLSGLSLLPEATS</sequence>
<keyword evidence="2" id="KW-1185">Reference proteome</keyword>
<name>A0A1I1TVR1_9BACT</name>
<proteinExistence type="predicted"/>
<dbReference type="Proteomes" id="UP000198598">
    <property type="component" value="Unassembled WGS sequence"/>
</dbReference>
<dbReference type="RefSeq" id="WP_093828143.1">
    <property type="nucleotide sequence ID" value="NZ_FOLQ01000006.1"/>
</dbReference>
<protein>
    <submittedName>
        <fullName evidence="1">Uncharacterized protein</fullName>
    </submittedName>
</protein>
<dbReference type="EMBL" id="FOLQ01000006">
    <property type="protein sequence ID" value="SFD62687.1"/>
    <property type="molecule type" value="Genomic_DNA"/>
</dbReference>